<dbReference type="RefSeq" id="WP_007505824.1">
    <property type="nucleotide sequence ID" value="NZ_AFCE01000156.1"/>
</dbReference>
<dbReference type="KEGG" id="cthu:HUR95_00755"/>
<protein>
    <submittedName>
        <fullName evidence="1">Uncharacterized protein</fullName>
    </submittedName>
</protein>
<dbReference type="Proteomes" id="UP000825179">
    <property type="component" value="Chromosome"/>
</dbReference>
<evidence type="ECO:0000313" key="3">
    <source>
        <dbReference type="Proteomes" id="UP000010716"/>
    </source>
</evidence>
<keyword evidence="4" id="KW-1185">Reference proteome</keyword>
<proteinExistence type="predicted"/>
<evidence type="ECO:0000313" key="4">
    <source>
        <dbReference type="Proteomes" id="UP000825179"/>
    </source>
</evidence>
<gene>
    <name evidence="1" type="ORF">CathTA2_2447</name>
    <name evidence="2" type="ORF">HUR95_00755</name>
</gene>
<reference evidence="1 3" key="1">
    <citation type="journal article" date="2011" name="J. Bacteriol.">
        <title>Draft genome sequence of the thermoalkaliphilic Caldalkalibacillus thermarum strain TA2.A1.</title>
        <authorList>
            <person name="Kalamorz F."/>
            <person name="Keis S."/>
            <person name="McMillan D.G."/>
            <person name="Olsson K."/>
            <person name="Stanton J.A."/>
            <person name="Stockwell P."/>
            <person name="Black M.A."/>
            <person name="Klingeman D.M."/>
            <person name="Land M.L."/>
            <person name="Han C.S."/>
            <person name="Martin S.L."/>
            <person name="Becher S.A."/>
            <person name="Peddie C.J."/>
            <person name="Morgan H.W."/>
            <person name="Matthies D."/>
            <person name="Preiss L."/>
            <person name="Meier T."/>
            <person name="Brown S.D."/>
            <person name="Cook G.M."/>
        </authorList>
    </citation>
    <scope>NUCLEOTIDE SEQUENCE [LARGE SCALE GENOMIC DNA]</scope>
    <source>
        <strain evidence="1 3">TA2.A1</strain>
    </source>
</reference>
<dbReference type="EMBL" id="CP082237">
    <property type="protein sequence ID" value="QZT34003.1"/>
    <property type="molecule type" value="Genomic_DNA"/>
</dbReference>
<reference evidence="2 4" key="2">
    <citation type="journal article" date="2020" name="Extremophiles">
        <title>Genomic analysis of Caldalkalibacillus thermarum TA2.A1 reveals aerobic alkaliphilic metabolism and evolutionary hallmarks linking alkaliphilic bacteria and plant life.</title>
        <authorList>
            <person name="de Jong S.I."/>
            <person name="van den Broek M.A."/>
            <person name="Merkel A.Y."/>
            <person name="de la Torre Cortes P."/>
            <person name="Kalamorz F."/>
            <person name="Cook G.M."/>
            <person name="van Loosdrecht M.C.M."/>
            <person name="McMillan D.G.G."/>
        </authorList>
    </citation>
    <scope>NUCLEOTIDE SEQUENCE [LARGE SCALE GENOMIC DNA]</scope>
    <source>
        <strain evidence="2 4">TA2.A1</strain>
    </source>
</reference>
<accession>F5L9E2</accession>
<dbReference type="EMBL" id="AFCE01000156">
    <property type="protein sequence ID" value="EGL82084.1"/>
    <property type="molecule type" value="Genomic_DNA"/>
</dbReference>
<dbReference type="AlphaFoldDB" id="F5L9E2"/>
<reference evidence="2" key="3">
    <citation type="submission" date="2021-08" db="EMBL/GenBank/DDBJ databases">
        <authorList>
            <person name="de Jong S."/>
            <person name="van den Broek M."/>
            <person name="Merkel A."/>
            <person name="de la Torre Cortes P."/>
            <person name="Kalamorz F."/>
            <person name="Cook G."/>
            <person name="van Loosdrecht M."/>
            <person name="McMillan D."/>
        </authorList>
    </citation>
    <scope>NUCLEOTIDE SEQUENCE</scope>
    <source>
        <strain evidence="2">TA2.A1</strain>
    </source>
</reference>
<sequence length="60" mass="7184">MSVDQEIREILKLMTREDLAKIAHDYIGFERYKGRCPEIQENDVENMSDDELRKWIAKRG</sequence>
<evidence type="ECO:0000313" key="2">
    <source>
        <dbReference type="EMBL" id="QZT34003.1"/>
    </source>
</evidence>
<dbReference type="Proteomes" id="UP000010716">
    <property type="component" value="Unassembled WGS sequence"/>
</dbReference>
<evidence type="ECO:0000313" key="1">
    <source>
        <dbReference type="EMBL" id="EGL82084.1"/>
    </source>
</evidence>
<name>F5L9E2_CALTT</name>
<organism evidence="1 3">
    <name type="scientific">Caldalkalibacillus thermarum (strain TA2.A1)</name>
    <dbReference type="NCBI Taxonomy" id="986075"/>
    <lineage>
        <taxon>Bacteria</taxon>
        <taxon>Bacillati</taxon>
        <taxon>Bacillota</taxon>
        <taxon>Bacilli</taxon>
        <taxon>Bacillales</taxon>
        <taxon>Bacillaceae</taxon>
        <taxon>Caldalkalibacillus</taxon>
    </lineage>
</organism>